<evidence type="ECO:0000313" key="8">
    <source>
        <dbReference type="Proteomes" id="UP000275408"/>
    </source>
</evidence>
<keyword evidence="3" id="KW-0378">Hydrolase</keyword>
<dbReference type="PROSITE" id="PS50600">
    <property type="entry name" value="ULP_PROTEASE"/>
    <property type="match status" value="1"/>
</dbReference>
<dbReference type="InterPro" id="IPR003653">
    <property type="entry name" value="Peptidase_C48_C"/>
</dbReference>
<keyword evidence="2" id="KW-0645">Protease</keyword>
<organism evidence="7 8">
    <name type="scientific">Pocillopora damicornis</name>
    <name type="common">Cauliflower coral</name>
    <name type="synonym">Millepora damicornis</name>
    <dbReference type="NCBI Taxonomy" id="46731"/>
    <lineage>
        <taxon>Eukaryota</taxon>
        <taxon>Metazoa</taxon>
        <taxon>Cnidaria</taxon>
        <taxon>Anthozoa</taxon>
        <taxon>Hexacorallia</taxon>
        <taxon>Scleractinia</taxon>
        <taxon>Astrocoeniina</taxon>
        <taxon>Pocilloporidae</taxon>
        <taxon>Pocillopora</taxon>
    </lineage>
</organism>
<dbReference type="SUPFAM" id="SSF57903">
    <property type="entry name" value="FYVE/PHD zinc finger"/>
    <property type="match status" value="1"/>
</dbReference>
<dbReference type="Proteomes" id="UP000275408">
    <property type="component" value="Unassembled WGS sequence"/>
</dbReference>
<evidence type="ECO:0000256" key="4">
    <source>
        <dbReference type="SAM" id="Coils"/>
    </source>
</evidence>
<dbReference type="GO" id="GO:0008234">
    <property type="term" value="F:cysteine-type peptidase activity"/>
    <property type="evidence" value="ECO:0007669"/>
    <property type="project" value="InterPro"/>
</dbReference>
<evidence type="ECO:0000259" key="6">
    <source>
        <dbReference type="PROSITE" id="PS50600"/>
    </source>
</evidence>
<dbReference type="CDD" id="cd15489">
    <property type="entry name" value="PHD_SF"/>
    <property type="match status" value="1"/>
</dbReference>
<comment type="caution">
    <text evidence="7">The sequence shown here is derived from an EMBL/GenBank/DDBJ whole genome shotgun (WGS) entry which is preliminary data.</text>
</comment>
<gene>
    <name evidence="7" type="ORF">pdam_00005980</name>
</gene>
<evidence type="ECO:0000256" key="5">
    <source>
        <dbReference type="SAM" id="MobiDB-lite"/>
    </source>
</evidence>
<dbReference type="AlphaFoldDB" id="A0A3M6TD72"/>
<feature type="coiled-coil region" evidence="4">
    <location>
        <begin position="49"/>
        <end position="97"/>
    </location>
</feature>
<evidence type="ECO:0000256" key="2">
    <source>
        <dbReference type="ARBA" id="ARBA00022670"/>
    </source>
</evidence>
<protein>
    <recommendedName>
        <fullName evidence="6">Ubiquitin-like protease family profile domain-containing protein</fullName>
    </recommendedName>
</protein>
<name>A0A3M6TD72_POCDA</name>
<dbReference type="GO" id="GO:0006508">
    <property type="term" value="P:proteolysis"/>
    <property type="evidence" value="ECO:0007669"/>
    <property type="project" value="UniProtKB-KW"/>
</dbReference>
<comment type="similarity">
    <text evidence="1">Belongs to the peptidase C48 family.</text>
</comment>
<keyword evidence="4" id="KW-0175">Coiled coil</keyword>
<dbReference type="EMBL" id="RCHS01003817">
    <property type="protein sequence ID" value="RMX39377.1"/>
    <property type="molecule type" value="Genomic_DNA"/>
</dbReference>
<evidence type="ECO:0000256" key="3">
    <source>
        <dbReference type="ARBA" id="ARBA00022801"/>
    </source>
</evidence>
<accession>A0A3M6TD72</accession>
<feature type="region of interest" description="Disordered" evidence="5">
    <location>
        <begin position="1"/>
        <end position="23"/>
    </location>
</feature>
<dbReference type="SUPFAM" id="SSF54001">
    <property type="entry name" value="Cysteine proteinases"/>
    <property type="match status" value="1"/>
</dbReference>
<reference evidence="7 8" key="1">
    <citation type="journal article" date="2018" name="Sci. Rep.">
        <title>Comparative analysis of the Pocillopora damicornis genome highlights role of immune system in coral evolution.</title>
        <authorList>
            <person name="Cunning R."/>
            <person name="Bay R.A."/>
            <person name="Gillette P."/>
            <person name="Baker A.C."/>
            <person name="Traylor-Knowles N."/>
        </authorList>
    </citation>
    <scope>NUCLEOTIDE SEQUENCE [LARGE SCALE GENOMIC DNA]</scope>
    <source>
        <strain evidence="7">RSMAS</strain>
        <tissue evidence="7">Whole animal</tissue>
    </source>
</reference>
<dbReference type="InterPro" id="IPR011011">
    <property type="entry name" value="Znf_FYVE_PHD"/>
</dbReference>
<dbReference type="OrthoDB" id="5989225at2759"/>
<evidence type="ECO:0000313" key="7">
    <source>
        <dbReference type="EMBL" id="RMX39377.1"/>
    </source>
</evidence>
<dbReference type="Gene3D" id="3.40.395.10">
    <property type="entry name" value="Adenoviral Proteinase, Chain A"/>
    <property type="match status" value="1"/>
</dbReference>
<dbReference type="InterPro" id="IPR038765">
    <property type="entry name" value="Papain-like_cys_pep_sf"/>
</dbReference>
<dbReference type="Pfam" id="PF02902">
    <property type="entry name" value="Peptidase_C48"/>
    <property type="match status" value="1"/>
</dbReference>
<proteinExistence type="inferred from homology"/>
<evidence type="ECO:0000256" key="1">
    <source>
        <dbReference type="ARBA" id="ARBA00005234"/>
    </source>
</evidence>
<keyword evidence="8" id="KW-1185">Reference proteome</keyword>
<sequence>MYGGLETSKISSSGDPTGRTLHPATGQTVAKILVTDLCTESQSNDISEVQALIEENKVLKAQFRELKKDSEEMEKKLQEKEKELSRLNLRITREIMDMNIVAIADVLPGIMGNQENIMAIGNTGPKTPSETNSYNNSVVQCFVNVREIMWNHAISEELKKAKAEMARRIAEEEMGIVVIVDMLPEIIGNQENIMATGNTGPKILSERSSHNDSAVQVVQAICLGTEPQELNNSSDQAPSMPTNLEMFSMVTRRTVAQQKETLYKISEQQKGMGMRKKVPEENDYLPWIPIKREKKEDELSSQNWKVEFLGTEVAVQKPRKCDHVTRLLNAWRVNLEIDDVMLEIGPSRLTVGDLWTLLPPLEAEQCSLVTSSIRNFVGGWLVDKVVEAVLWKFTLQYDGLFCADSTLAEIVEKGLSTSSLWSGESFSNITRIFVPIMARRIHWTLLVLDKSKAARYYFDPLAGDFQREISPLTDPPLASRINKISGVTDTRTGWLSLSWPCIEPVHFKQKDGYNCGILICLFARCLCEGSSVDANFDVATERARITSMIFGCCYDDILERNINVCKVCRDSDGEDAEMRKRCGSCKQLFHASCIKVDSKTLSGYFVCPC</sequence>
<feature type="domain" description="Ubiquitin-like protease family profile" evidence="6">
    <location>
        <begin position="347"/>
        <end position="526"/>
    </location>
</feature>